<evidence type="ECO:0000259" key="3">
    <source>
        <dbReference type="Pfam" id="PF25876"/>
    </source>
</evidence>
<proteinExistence type="inferred from homology"/>
<dbReference type="NCBIfam" id="TIGR01730">
    <property type="entry name" value="RND_mfp"/>
    <property type="match status" value="1"/>
</dbReference>
<evidence type="ECO:0000259" key="4">
    <source>
        <dbReference type="Pfam" id="PF25917"/>
    </source>
</evidence>
<dbReference type="EMBL" id="JAAKYA010000092">
    <property type="protein sequence ID" value="NGO40447.1"/>
    <property type="molecule type" value="Genomic_DNA"/>
</dbReference>
<dbReference type="Gene3D" id="2.40.420.20">
    <property type="match status" value="1"/>
</dbReference>
<dbReference type="Pfam" id="PF25989">
    <property type="entry name" value="YknX_C"/>
    <property type="match status" value="1"/>
</dbReference>
<feature type="domain" description="CusB-like beta-barrel" evidence="5">
    <location>
        <begin position="196"/>
        <end position="262"/>
    </location>
</feature>
<dbReference type="Proteomes" id="UP000477311">
    <property type="component" value="Unassembled WGS sequence"/>
</dbReference>
<dbReference type="InterPro" id="IPR058624">
    <property type="entry name" value="MdtA-like_HH"/>
</dbReference>
<feature type="domain" description="Multidrug resistance protein MdtA-like alpha-helical hairpin" evidence="3">
    <location>
        <begin position="98"/>
        <end position="156"/>
    </location>
</feature>
<dbReference type="Pfam" id="PF25917">
    <property type="entry name" value="BSH_RND"/>
    <property type="match status" value="1"/>
</dbReference>
<evidence type="ECO:0000256" key="2">
    <source>
        <dbReference type="SAM" id="Coils"/>
    </source>
</evidence>
<organism evidence="7 8">
    <name type="scientific">Limisphaera ngatamarikiensis</name>
    <dbReference type="NCBI Taxonomy" id="1324935"/>
    <lineage>
        <taxon>Bacteria</taxon>
        <taxon>Pseudomonadati</taxon>
        <taxon>Verrucomicrobiota</taxon>
        <taxon>Verrucomicrobiia</taxon>
        <taxon>Limisphaerales</taxon>
        <taxon>Limisphaeraceae</taxon>
        <taxon>Limisphaera</taxon>
    </lineage>
</organism>
<gene>
    <name evidence="7" type="ORF">G4L39_13750</name>
</gene>
<dbReference type="InterPro" id="IPR006143">
    <property type="entry name" value="RND_pump_MFP"/>
</dbReference>
<dbReference type="AlphaFoldDB" id="A0A6M1RSU4"/>
<accession>A0A6M1RSU4</accession>
<keyword evidence="2" id="KW-0175">Coiled coil</keyword>
<dbReference type="GO" id="GO:0015562">
    <property type="term" value="F:efflux transmembrane transporter activity"/>
    <property type="evidence" value="ECO:0007669"/>
    <property type="project" value="TreeGrafter"/>
</dbReference>
<dbReference type="InterPro" id="IPR058637">
    <property type="entry name" value="YknX-like_C"/>
</dbReference>
<dbReference type="SUPFAM" id="SSF111369">
    <property type="entry name" value="HlyD-like secretion proteins"/>
    <property type="match status" value="1"/>
</dbReference>
<comment type="caution">
    <text evidence="7">The sequence shown here is derived from an EMBL/GenBank/DDBJ whole genome shotgun (WGS) entry which is preliminary data.</text>
</comment>
<comment type="similarity">
    <text evidence="1">Belongs to the membrane fusion protein (MFP) (TC 8.A.1) family.</text>
</comment>
<dbReference type="GO" id="GO:1990281">
    <property type="term" value="C:efflux pump complex"/>
    <property type="evidence" value="ECO:0007669"/>
    <property type="project" value="TreeGrafter"/>
</dbReference>
<dbReference type="Gene3D" id="1.10.287.470">
    <property type="entry name" value="Helix hairpin bin"/>
    <property type="match status" value="1"/>
</dbReference>
<evidence type="ECO:0000259" key="5">
    <source>
        <dbReference type="Pfam" id="PF25954"/>
    </source>
</evidence>
<dbReference type="PANTHER" id="PTHR30469:SF38">
    <property type="entry name" value="HLYD FAMILY SECRETION PROTEIN"/>
    <property type="match status" value="1"/>
</dbReference>
<dbReference type="Pfam" id="PF25954">
    <property type="entry name" value="Beta-barrel_RND_2"/>
    <property type="match status" value="1"/>
</dbReference>
<protein>
    <submittedName>
        <fullName evidence="7">Efflux RND transporter periplasmic adaptor subunit</fullName>
    </submittedName>
</protein>
<dbReference type="InterPro" id="IPR058792">
    <property type="entry name" value="Beta-barrel_RND_2"/>
</dbReference>
<name>A0A6M1RSU4_9BACT</name>
<dbReference type="PROSITE" id="PS51257">
    <property type="entry name" value="PROKAR_LIPOPROTEIN"/>
    <property type="match status" value="1"/>
</dbReference>
<dbReference type="InterPro" id="IPR058625">
    <property type="entry name" value="MdtA-like_BSH"/>
</dbReference>
<keyword evidence="8" id="KW-1185">Reference proteome</keyword>
<dbReference type="Pfam" id="PF25876">
    <property type="entry name" value="HH_MFP_RND"/>
    <property type="match status" value="1"/>
</dbReference>
<sequence length="341" mass="37491">MKFRAIPFLCLFLGVLTGCHRPHSGPAESAPSLPAATVKVQPVERLRRWATEEVVGTVRPKLRAALEAKVQARIEEMLVVPGQSVRAGELLVRLDDREIRARYEQARAVYEQAERDFRRREKLFQEQTISRAEYDAAEAQLRVAAAALQEAETQLGHTRIVAPFDGVITAKHADVGDLAVPGRALLEIEDPKALRLEADLPEALLDRVQLGQTLTVRVPAAQVTLEGTVSEITPVADPRTRTFPVKVDLPARPGLRSGQFGRLLVPVAEVEAIRVPVRAIHVKGQMELAYVVKEGRAELRLVKTGKRLGEEVEVVSGLAAGESLVVESDRPLRDGQPVTIR</sequence>
<dbReference type="Gene3D" id="2.40.30.170">
    <property type="match status" value="1"/>
</dbReference>
<evidence type="ECO:0000256" key="1">
    <source>
        <dbReference type="ARBA" id="ARBA00009477"/>
    </source>
</evidence>
<dbReference type="PANTHER" id="PTHR30469">
    <property type="entry name" value="MULTIDRUG RESISTANCE PROTEIN MDTA"/>
    <property type="match status" value="1"/>
</dbReference>
<evidence type="ECO:0000313" key="8">
    <source>
        <dbReference type="Proteomes" id="UP000477311"/>
    </source>
</evidence>
<feature type="coiled-coil region" evidence="2">
    <location>
        <begin position="96"/>
        <end position="154"/>
    </location>
</feature>
<evidence type="ECO:0000313" key="7">
    <source>
        <dbReference type="EMBL" id="NGO40447.1"/>
    </source>
</evidence>
<reference evidence="7 8" key="1">
    <citation type="submission" date="2020-02" db="EMBL/GenBank/DDBJ databases">
        <title>Draft genome sequence of Limisphaera ngatamarikiensis NGM72.4T, a thermophilic Verrucomicrobia grouped in subdivision 3.</title>
        <authorList>
            <person name="Carere C.R."/>
            <person name="Steen J."/>
            <person name="Hugenholtz P."/>
            <person name="Stott M.B."/>
        </authorList>
    </citation>
    <scope>NUCLEOTIDE SEQUENCE [LARGE SCALE GENOMIC DNA]</scope>
    <source>
        <strain evidence="7 8">NGM72.4</strain>
    </source>
</reference>
<feature type="domain" description="YknX-like C-terminal permuted SH3-like" evidence="6">
    <location>
        <begin position="273"/>
        <end position="340"/>
    </location>
</feature>
<feature type="domain" description="Multidrug resistance protein MdtA-like barrel-sandwich hybrid" evidence="4">
    <location>
        <begin position="65"/>
        <end position="183"/>
    </location>
</feature>
<dbReference type="Gene3D" id="2.40.50.100">
    <property type="match status" value="1"/>
</dbReference>
<evidence type="ECO:0000259" key="6">
    <source>
        <dbReference type="Pfam" id="PF25989"/>
    </source>
</evidence>